<comment type="caution">
    <text evidence="10">The sequence shown here is derived from an EMBL/GenBank/DDBJ whole genome shotgun (WGS) entry which is preliminary data.</text>
</comment>
<dbReference type="EC" id="2.7.13.3" evidence="2"/>
<dbReference type="InterPro" id="IPR001789">
    <property type="entry name" value="Sig_transdc_resp-reg_receiver"/>
</dbReference>
<dbReference type="Gene3D" id="1.10.287.130">
    <property type="match status" value="1"/>
</dbReference>
<dbReference type="CDD" id="cd17546">
    <property type="entry name" value="REC_hyHK_CKI1_RcsC-like"/>
    <property type="match status" value="1"/>
</dbReference>
<evidence type="ECO:0000259" key="8">
    <source>
        <dbReference type="PROSITE" id="PS50109"/>
    </source>
</evidence>
<dbReference type="OrthoDB" id="9801651at2"/>
<accession>A0A2T9KCI7</accession>
<keyword evidence="6" id="KW-0902">Two-component regulatory system</keyword>
<dbReference type="SMART" id="SM00387">
    <property type="entry name" value="HATPase_c"/>
    <property type="match status" value="1"/>
</dbReference>
<dbReference type="GO" id="GO:0000155">
    <property type="term" value="F:phosphorelay sensor kinase activity"/>
    <property type="evidence" value="ECO:0007669"/>
    <property type="project" value="InterPro"/>
</dbReference>
<evidence type="ECO:0000313" key="11">
    <source>
        <dbReference type="Proteomes" id="UP000245073"/>
    </source>
</evidence>
<organism evidence="10 11">
    <name type="scientific">Caulobacter endophyticus</name>
    <dbReference type="NCBI Taxonomy" id="2172652"/>
    <lineage>
        <taxon>Bacteria</taxon>
        <taxon>Pseudomonadati</taxon>
        <taxon>Pseudomonadota</taxon>
        <taxon>Alphaproteobacteria</taxon>
        <taxon>Caulobacterales</taxon>
        <taxon>Caulobacteraceae</taxon>
        <taxon>Caulobacter</taxon>
    </lineage>
</organism>
<dbReference type="PROSITE" id="PS50110">
    <property type="entry name" value="RESPONSE_REGULATORY"/>
    <property type="match status" value="1"/>
</dbReference>
<dbReference type="Gene3D" id="3.30.565.10">
    <property type="entry name" value="Histidine kinase-like ATPase, C-terminal domain"/>
    <property type="match status" value="1"/>
</dbReference>
<protein>
    <recommendedName>
        <fullName evidence="2">histidine kinase</fullName>
        <ecNumber evidence="2">2.7.13.3</ecNumber>
    </recommendedName>
</protein>
<proteinExistence type="predicted"/>
<dbReference type="SUPFAM" id="SSF52172">
    <property type="entry name" value="CheY-like"/>
    <property type="match status" value="1"/>
</dbReference>
<dbReference type="InterPro" id="IPR035965">
    <property type="entry name" value="PAS-like_dom_sf"/>
</dbReference>
<dbReference type="InterPro" id="IPR011006">
    <property type="entry name" value="CheY-like_superfamily"/>
</dbReference>
<feature type="domain" description="Histidine kinase" evidence="8">
    <location>
        <begin position="150"/>
        <end position="370"/>
    </location>
</feature>
<dbReference type="EMBL" id="QDKQ01000016">
    <property type="protein sequence ID" value="PVM93682.1"/>
    <property type="molecule type" value="Genomic_DNA"/>
</dbReference>
<dbReference type="InterPro" id="IPR036097">
    <property type="entry name" value="HisK_dim/P_sf"/>
</dbReference>
<dbReference type="Pfam" id="PF00072">
    <property type="entry name" value="Response_reg"/>
    <property type="match status" value="1"/>
</dbReference>
<dbReference type="Pfam" id="PF02518">
    <property type="entry name" value="HATPase_c"/>
    <property type="match status" value="1"/>
</dbReference>
<gene>
    <name evidence="10" type="ORF">DDF67_03115</name>
</gene>
<evidence type="ECO:0000259" key="9">
    <source>
        <dbReference type="PROSITE" id="PS50110"/>
    </source>
</evidence>
<dbReference type="PRINTS" id="PR00344">
    <property type="entry name" value="BCTRLSENSOR"/>
</dbReference>
<sequence length="526" mass="56000">MNPLSPSDLGRLYDLAPCGLATFDAELTILSANPYFLDVVGLSRAEMVEPIKLTALLSVASRIYLQGRLQAQLALTGRVDEIVLDVARPDGQRVPVVLNACQERDAGRPAGRIHISLARAAARRAYEAEVPKARQEAIDAKQVKADFLANVSHEIRTPLNGVVGVVGALQRTELSARQRDMVALIESSAVTLERLVGDILEISRVEALALTLDVRPFRPREELDGVLELAGLAARAKGVAFESVCDAALDQSFLGDSVRLKQILTNLTSNAVKFTQEGLVRVTLGLGCEGQTPQLVISVEDSGIGFDQAQAEALFQPFHQADAGISRRFGGVGLGLSIARSLVDLMGGTITVRSAPGEGSTFSVSIPLGIPEALAGDTGPSETLSMERSLRILLVEDNETNQRVVSLILAEADVALTITSNGALGLDAWREADFDLVLMDMQMPVMDGLTAIRTMRLEEQRSGRARTPIAVLSANAMDHHRDEALAAGADLHIAKPISASGLFTGIQNALTGADPAKDLVTPETTT</sequence>
<name>A0A2T9KCI7_9CAUL</name>
<dbReference type="SUPFAM" id="SSF55785">
    <property type="entry name" value="PYP-like sensor domain (PAS domain)"/>
    <property type="match status" value="1"/>
</dbReference>
<dbReference type="SUPFAM" id="SSF55874">
    <property type="entry name" value="ATPase domain of HSP90 chaperone/DNA topoisomerase II/histidine kinase"/>
    <property type="match status" value="1"/>
</dbReference>
<dbReference type="Pfam" id="PF00512">
    <property type="entry name" value="HisKA"/>
    <property type="match status" value="1"/>
</dbReference>
<keyword evidence="5 10" id="KW-0418">Kinase</keyword>
<dbReference type="FunFam" id="3.30.565.10:FF:000010">
    <property type="entry name" value="Sensor histidine kinase RcsC"/>
    <property type="match status" value="1"/>
</dbReference>
<dbReference type="InterPro" id="IPR003594">
    <property type="entry name" value="HATPase_dom"/>
</dbReference>
<dbReference type="InterPro" id="IPR036890">
    <property type="entry name" value="HATPase_C_sf"/>
</dbReference>
<feature type="modified residue" description="4-aspartylphosphate" evidence="7">
    <location>
        <position position="440"/>
    </location>
</feature>
<dbReference type="PANTHER" id="PTHR43047:SF78">
    <property type="entry name" value="SENSORY_REGULATORY PROTEIN RPFC"/>
    <property type="match status" value="1"/>
</dbReference>
<dbReference type="RefSeq" id="WP_109099488.1">
    <property type="nucleotide sequence ID" value="NZ_QDKQ01000016.1"/>
</dbReference>
<dbReference type="InterPro" id="IPR003661">
    <property type="entry name" value="HisK_dim/P_dom"/>
</dbReference>
<evidence type="ECO:0000256" key="1">
    <source>
        <dbReference type="ARBA" id="ARBA00000085"/>
    </source>
</evidence>
<dbReference type="AlphaFoldDB" id="A0A2T9KCI7"/>
<keyword evidence="11" id="KW-1185">Reference proteome</keyword>
<keyword evidence="4" id="KW-0808">Transferase</keyword>
<comment type="catalytic activity">
    <reaction evidence="1">
        <text>ATP + protein L-histidine = ADP + protein N-phospho-L-histidine.</text>
        <dbReference type="EC" id="2.7.13.3"/>
    </reaction>
</comment>
<dbReference type="CDD" id="cd00130">
    <property type="entry name" value="PAS"/>
    <property type="match status" value="1"/>
</dbReference>
<dbReference type="CDD" id="cd00082">
    <property type="entry name" value="HisKA"/>
    <property type="match status" value="1"/>
</dbReference>
<dbReference type="InterPro" id="IPR004358">
    <property type="entry name" value="Sig_transdc_His_kin-like_C"/>
</dbReference>
<feature type="domain" description="Response regulatory" evidence="9">
    <location>
        <begin position="391"/>
        <end position="510"/>
    </location>
</feature>
<dbReference type="InterPro" id="IPR005467">
    <property type="entry name" value="His_kinase_dom"/>
</dbReference>
<dbReference type="PANTHER" id="PTHR43047">
    <property type="entry name" value="TWO-COMPONENT HISTIDINE PROTEIN KINASE"/>
    <property type="match status" value="1"/>
</dbReference>
<dbReference type="Gene3D" id="3.40.50.2300">
    <property type="match status" value="1"/>
</dbReference>
<evidence type="ECO:0000256" key="2">
    <source>
        <dbReference type="ARBA" id="ARBA00012438"/>
    </source>
</evidence>
<dbReference type="SUPFAM" id="SSF47384">
    <property type="entry name" value="Homodimeric domain of signal transducing histidine kinase"/>
    <property type="match status" value="1"/>
</dbReference>
<dbReference type="SMART" id="SM00388">
    <property type="entry name" value="HisKA"/>
    <property type="match status" value="1"/>
</dbReference>
<evidence type="ECO:0000313" key="10">
    <source>
        <dbReference type="EMBL" id="PVM93682.1"/>
    </source>
</evidence>
<keyword evidence="3 7" id="KW-0597">Phosphoprotein</keyword>
<evidence type="ECO:0000256" key="6">
    <source>
        <dbReference type="ARBA" id="ARBA00023012"/>
    </source>
</evidence>
<dbReference type="Proteomes" id="UP000245073">
    <property type="component" value="Unassembled WGS sequence"/>
</dbReference>
<evidence type="ECO:0000256" key="7">
    <source>
        <dbReference type="PROSITE-ProRule" id="PRU00169"/>
    </source>
</evidence>
<dbReference type="Gene3D" id="3.30.450.20">
    <property type="entry name" value="PAS domain"/>
    <property type="match status" value="1"/>
</dbReference>
<evidence type="ECO:0000256" key="4">
    <source>
        <dbReference type="ARBA" id="ARBA00022679"/>
    </source>
</evidence>
<dbReference type="SMART" id="SM00091">
    <property type="entry name" value="PAS"/>
    <property type="match status" value="1"/>
</dbReference>
<dbReference type="CDD" id="cd16922">
    <property type="entry name" value="HATPase_EvgS-ArcB-TorS-like"/>
    <property type="match status" value="1"/>
</dbReference>
<dbReference type="PROSITE" id="PS50109">
    <property type="entry name" value="HIS_KIN"/>
    <property type="match status" value="1"/>
</dbReference>
<reference evidence="10 11" key="1">
    <citation type="submission" date="2018-04" db="EMBL/GenBank/DDBJ databases">
        <title>The genome sequence of Caulobacter sp. 744.</title>
        <authorList>
            <person name="Gao J."/>
            <person name="Sun J."/>
        </authorList>
    </citation>
    <scope>NUCLEOTIDE SEQUENCE [LARGE SCALE GENOMIC DNA]</scope>
    <source>
        <strain evidence="10 11">774</strain>
    </source>
</reference>
<evidence type="ECO:0000256" key="3">
    <source>
        <dbReference type="ARBA" id="ARBA00022553"/>
    </source>
</evidence>
<dbReference type="SMART" id="SM00448">
    <property type="entry name" value="REC"/>
    <property type="match status" value="1"/>
</dbReference>
<dbReference type="InterPro" id="IPR000014">
    <property type="entry name" value="PAS"/>
</dbReference>
<evidence type="ECO:0000256" key="5">
    <source>
        <dbReference type="ARBA" id="ARBA00022777"/>
    </source>
</evidence>